<sequence>MAHRIYANELETLHDCVETCNYCLESCLEEHDVKMMVDCIRLDRECAAICSFLAEAMTRDSAFVPELARACAVVCKACAQECEKHKHEHCQECARVCFECASMCDRLAA</sequence>
<organism evidence="1 2">
    <name type="scientific">Exiguobacterium mexicanum</name>
    <dbReference type="NCBI Taxonomy" id="340146"/>
    <lineage>
        <taxon>Bacteria</taxon>
        <taxon>Bacillati</taxon>
        <taxon>Bacillota</taxon>
        <taxon>Bacilli</taxon>
        <taxon>Bacillales</taxon>
        <taxon>Bacillales Family XII. Incertae Sedis</taxon>
        <taxon>Exiguobacterium</taxon>
    </lineage>
</organism>
<dbReference type="PANTHER" id="PTHR37310">
    <property type="entry name" value="CYTOPLASMIC PROTEIN-RELATED"/>
    <property type="match status" value="1"/>
</dbReference>
<keyword evidence="2" id="KW-1185">Reference proteome</keyword>
<name>A0ABT7MR71_9BACL</name>
<dbReference type="Proteomes" id="UP001230807">
    <property type="component" value="Unassembled WGS sequence"/>
</dbReference>
<evidence type="ECO:0000313" key="2">
    <source>
        <dbReference type="Proteomes" id="UP001230807"/>
    </source>
</evidence>
<gene>
    <name evidence="1" type="ORF">QR695_11810</name>
</gene>
<evidence type="ECO:0000313" key="1">
    <source>
        <dbReference type="EMBL" id="MDL5377684.1"/>
    </source>
</evidence>
<comment type="caution">
    <text evidence="1">The sequence shown here is derived from an EMBL/GenBank/DDBJ whole genome shotgun (WGS) entry which is preliminary data.</text>
</comment>
<dbReference type="Pfam" id="PF03860">
    <property type="entry name" value="Csp"/>
    <property type="match status" value="1"/>
</dbReference>
<dbReference type="EMBL" id="JASWER010000010">
    <property type="protein sequence ID" value="MDL5377684.1"/>
    <property type="molecule type" value="Genomic_DNA"/>
</dbReference>
<reference evidence="1 2" key="1">
    <citation type="submission" date="2023-06" db="EMBL/GenBank/DDBJ databases">
        <title>Influencing factors and mechanism of Cr(VI) reduction by facultative anaerobic Exiguobacterium sp. PY14.</title>
        <authorList>
            <person name="Zou L."/>
        </authorList>
    </citation>
    <scope>NUCLEOTIDE SEQUENCE [LARGE SCALE GENOMIC DNA]</scope>
    <source>
        <strain evidence="1 2">PY14</strain>
    </source>
</reference>
<proteinExistence type="predicted"/>
<dbReference type="InterPro" id="IPR044543">
    <property type="entry name" value="YHJQ-like"/>
</dbReference>
<dbReference type="RefSeq" id="WP_034779654.1">
    <property type="nucleotide sequence ID" value="NZ_CP183077.1"/>
</dbReference>
<dbReference type="PANTHER" id="PTHR37310:SF1">
    <property type="entry name" value="CYTOPLASMIC PROTEIN"/>
    <property type="match status" value="1"/>
</dbReference>
<protein>
    <submittedName>
        <fullName evidence="1">Four-helix bundle copper-binding protein</fullName>
    </submittedName>
</protein>
<accession>A0ABT7MR71</accession>
<dbReference type="Gene3D" id="1.20.1270.360">
    <property type="match status" value="1"/>
</dbReference>
<dbReference type="InterPro" id="IPR005560">
    <property type="entry name" value="Csp_YhjQ"/>
</dbReference>
<dbReference type="CDD" id="cd08026">
    <property type="entry name" value="DUF326"/>
    <property type="match status" value="1"/>
</dbReference>